<sequence>MHDPYPFVCYPPPYDWKDPGHKQKQVFFKSVSEHAKFSGFPSMLLKDWMGGYFPNFIKTGIIIPHQSFEEELISIEKPNYFDAAKFNLLHAGNLMKQRNPEGLIKGYKLFLENNPEAKENSQLLLLGNADYHKEVINKYTVDLPQLYVQLTSVPFSEVYWLQNQVSVNIILEANSEISPFLPGKFPHCVAANKPILLLGPKHSETKRLLGAHYEYWAEVDNVKAILVIFEKLYKEWLISSKTVRLNRPDLENYLGKAHLKEQLEKVFGND</sequence>
<evidence type="ECO:0000313" key="2">
    <source>
        <dbReference type="Proteomes" id="UP001302806"/>
    </source>
</evidence>
<reference evidence="1 2" key="1">
    <citation type="submission" date="2023-09" db="EMBL/GenBank/DDBJ databases">
        <title>Thalassobella suaedae gen. nov., sp. nov., a marine bacterium of the family Flavobacteriaceae isolated from a halophyte Suaeda japonica.</title>
        <authorList>
            <person name="Lee S.Y."/>
            <person name="Hwang C.Y."/>
        </authorList>
    </citation>
    <scope>NUCLEOTIDE SEQUENCE [LARGE SCALE GENOMIC DNA]</scope>
    <source>
        <strain evidence="1 2">HL-DH14</strain>
    </source>
</reference>
<evidence type="ECO:0008006" key="3">
    <source>
        <dbReference type="Google" id="ProtNLM"/>
    </source>
</evidence>
<dbReference type="SUPFAM" id="SSF53756">
    <property type="entry name" value="UDP-Glycosyltransferase/glycogen phosphorylase"/>
    <property type="match status" value="1"/>
</dbReference>
<evidence type="ECO:0000313" key="1">
    <source>
        <dbReference type="EMBL" id="WNH09634.1"/>
    </source>
</evidence>
<dbReference type="RefSeq" id="WP_415866060.1">
    <property type="nucleotide sequence ID" value="NZ_CP134537.1"/>
</dbReference>
<proteinExistence type="predicted"/>
<dbReference type="Proteomes" id="UP001302806">
    <property type="component" value="Chromosome"/>
</dbReference>
<organism evidence="1 2">
    <name type="scientific">Thalassobellus suaedae</name>
    <dbReference type="NCBI Taxonomy" id="3074124"/>
    <lineage>
        <taxon>Bacteria</taxon>
        <taxon>Pseudomonadati</taxon>
        <taxon>Bacteroidota</taxon>
        <taxon>Flavobacteriia</taxon>
        <taxon>Flavobacteriales</taxon>
        <taxon>Flavobacteriaceae</taxon>
        <taxon>Thalassobellus</taxon>
    </lineage>
</organism>
<dbReference type="EMBL" id="CP134537">
    <property type="protein sequence ID" value="WNH09634.1"/>
    <property type="molecule type" value="Genomic_DNA"/>
</dbReference>
<gene>
    <name evidence="1" type="ORF">RHP51_02595</name>
</gene>
<accession>A0ABY9XUQ0</accession>
<protein>
    <recommendedName>
        <fullName evidence="3">Glycosyltransferase</fullName>
    </recommendedName>
</protein>
<name>A0ABY9XUQ0_9FLAO</name>